<dbReference type="EMBL" id="CP021377">
    <property type="protein sequence ID" value="ART83473.1"/>
    <property type="molecule type" value="Genomic_DNA"/>
</dbReference>
<reference evidence="1 2" key="1">
    <citation type="journal article" date="2014" name="Int. J. Syst. Evol. Microbiol.">
        <title>Oceanisphaera profunda sp. nov., a marine bacterium isolated from deep-sea sediment, and emended description of the genus Oceanisphaera.</title>
        <authorList>
            <person name="Xu Z."/>
            <person name="Zhang X.Y."/>
            <person name="Su H.N."/>
            <person name="Yu Z.C."/>
            <person name="Liu C."/>
            <person name="Li H."/>
            <person name="Chen X.L."/>
            <person name="Song X.Y."/>
            <person name="Xie B.B."/>
            <person name="Qin Q.L."/>
            <person name="Zhou B.C."/>
            <person name="Shi M."/>
            <person name="Huang Y."/>
            <person name="Zhang Y.Z."/>
        </authorList>
    </citation>
    <scope>NUCLEOTIDE SEQUENCE [LARGE SCALE GENOMIC DNA]</scope>
    <source>
        <strain evidence="1 2">SM1222</strain>
    </source>
</reference>
<evidence type="ECO:0000313" key="1">
    <source>
        <dbReference type="EMBL" id="ART83473.1"/>
    </source>
</evidence>
<dbReference type="RefSeq" id="WP_087038073.1">
    <property type="nucleotide sequence ID" value="NZ_CP021377.1"/>
</dbReference>
<dbReference type="AlphaFoldDB" id="A0A1Y0D7E9"/>
<protein>
    <submittedName>
        <fullName evidence="1">Uncharacterized protein</fullName>
    </submittedName>
</protein>
<name>A0A1Y0D7E9_9GAMM</name>
<dbReference type="Proteomes" id="UP000243937">
    <property type="component" value="Chromosome"/>
</dbReference>
<accession>A0A1Y0D7E9</accession>
<proteinExistence type="predicted"/>
<dbReference type="OrthoDB" id="5592777at2"/>
<evidence type="ECO:0000313" key="2">
    <source>
        <dbReference type="Proteomes" id="UP000243937"/>
    </source>
</evidence>
<organism evidence="1 2">
    <name type="scientific">Oceanisphaera profunda</name>
    <dbReference type="NCBI Taxonomy" id="1416627"/>
    <lineage>
        <taxon>Bacteria</taxon>
        <taxon>Pseudomonadati</taxon>
        <taxon>Pseudomonadota</taxon>
        <taxon>Gammaproteobacteria</taxon>
        <taxon>Aeromonadales</taxon>
        <taxon>Aeromonadaceae</taxon>
        <taxon>Oceanisphaera</taxon>
    </lineage>
</organism>
<dbReference type="KEGG" id="opf:CBP31_13270"/>
<gene>
    <name evidence="1" type="ORF">CBP31_13270</name>
</gene>
<keyword evidence="2" id="KW-1185">Reference proteome</keyword>
<sequence length="109" mass="12482">MASNTDLFALIPKRYQVHVELIPSGPVNEGNQRLSVYPSFQLTSQSSLGFSFNKFRPRFNIERAGLQTSLHLRGDGIKLNFRPTAISTQLEFDVKITDDESRLDLTYRY</sequence>